<dbReference type="GO" id="GO:0008967">
    <property type="term" value="F:phosphoglycolate phosphatase activity"/>
    <property type="evidence" value="ECO:0007669"/>
    <property type="project" value="TreeGrafter"/>
</dbReference>
<dbReference type="InterPro" id="IPR006439">
    <property type="entry name" value="HAD-SF_hydro_IA"/>
</dbReference>
<dbReference type="SFLD" id="SFLDG01129">
    <property type="entry name" value="C1.5:_HAD__Beta-PGM__Phosphata"/>
    <property type="match status" value="1"/>
</dbReference>
<dbReference type="Pfam" id="PF13419">
    <property type="entry name" value="HAD_2"/>
    <property type="match status" value="1"/>
</dbReference>
<accession>A0A7T4QY54</accession>
<keyword evidence="2" id="KW-0378">Hydrolase</keyword>
<dbReference type="PRINTS" id="PR00413">
    <property type="entry name" value="HADHALOGNASE"/>
</dbReference>
<protein>
    <submittedName>
        <fullName evidence="5">Phosphoglycolate phosphatase</fullName>
    </submittedName>
</protein>
<evidence type="ECO:0000256" key="2">
    <source>
        <dbReference type="ARBA" id="ARBA00022801"/>
    </source>
</evidence>
<evidence type="ECO:0000313" key="6">
    <source>
        <dbReference type="Proteomes" id="UP000596063"/>
    </source>
</evidence>
<dbReference type="SUPFAM" id="SSF56784">
    <property type="entry name" value="HAD-like"/>
    <property type="match status" value="1"/>
</dbReference>
<dbReference type="Gene3D" id="1.10.150.240">
    <property type="entry name" value="Putative phosphatase, domain 2"/>
    <property type="match status" value="1"/>
</dbReference>
<dbReference type="GO" id="GO:0046872">
    <property type="term" value="F:metal ion binding"/>
    <property type="evidence" value="ECO:0007669"/>
    <property type="project" value="UniProtKB-KW"/>
</dbReference>
<keyword evidence="1" id="KW-0479">Metal-binding</keyword>
<dbReference type="FunFam" id="3.40.50.1000:FF:000022">
    <property type="entry name" value="Phosphoglycolate phosphatase"/>
    <property type="match status" value="1"/>
</dbReference>
<evidence type="ECO:0000256" key="3">
    <source>
        <dbReference type="ARBA" id="ARBA00022842"/>
    </source>
</evidence>
<dbReference type="PANTHER" id="PTHR43434:SF23">
    <property type="entry name" value="PHOSPHOGLYCOLATE PHOSPHATASE"/>
    <property type="match status" value="1"/>
</dbReference>
<dbReference type="InterPro" id="IPR023214">
    <property type="entry name" value="HAD_sf"/>
</dbReference>
<reference evidence="5 6" key="1">
    <citation type="submission" date="2020-12" db="EMBL/GenBank/DDBJ databases">
        <authorList>
            <person name="Shan Y."/>
        </authorList>
    </citation>
    <scope>NUCLEOTIDE SEQUENCE [LARGE SCALE GENOMIC DNA]</scope>
    <source>
        <strain evidence="6">csc3.9</strain>
    </source>
</reference>
<evidence type="ECO:0000256" key="1">
    <source>
        <dbReference type="ARBA" id="ARBA00022723"/>
    </source>
</evidence>
<dbReference type="PANTHER" id="PTHR43434">
    <property type="entry name" value="PHOSPHOGLYCOLATE PHOSPHATASE"/>
    <property type="match status" value="1"/>
</dbReference>
<keyword evidence="3" id="KW-0460">Magnesium</keyword>
<dbReference type="InterPro" id="IPR023198">
    <property type="entry name" value="PGP-like_dom2"/>
</dbReference>
<dbReference type="Gene3D" id="3.40.50.1000">
    <property type="entry name" value="HAD superfamily/HAD-like"/>
    <property type="match status" value="1"/>
</dbReference>
<dbReference type="GO" id="GO:0005829">
    <property type="term" value="C:cytosol"/>
    <property type="evidence" value="ECO:0007669"/>
    <property type="project" value="TreeGrafter"/>
</dbReference>
<dbReference type="RefSeq" id="WP_198568348.1">
    <property type="nucleotide sequence ID" value="NZ_CP066167.1"/>
</dbReference>
<dbReference type="NCBIfam" id="TIGR01549">
    <property type="entry name" value="HAD-SF-IA-v1"/>
    <property type="match status" value="1"/>
</dbReference>
<name>A0A7T4QY54_9GAMM</name>
<organism evidence="5 6">
    <name type="scientific">Spongiibacter nanhainus</name>
    <dbReference type="NCBI Taxonomy" id="2794344"/>
    <lineage>
        <taxon>Bacteria</taxon>
        <taxon>Pseudomonadati</taxon>
        <taxon>Pseudomonadota</taxon>
        <taxon>Gammaproteobacteria</taxon>
        <taxon>Cellvibrionales</taxon>
        <taxon>Spongiibacteraceae</taxon>
        <taxon>Spongiibacter</taxon>
    </lineage>
</organism>
<proteinExistence type="predicted"/>
<evidence type="ECO:0000256" key="4">
    <source>
        <dbReference type="ARBA" id="ARBA00023277"/>
    </source>
</evidence>
<keyword evidence="4" id="KW-0119">Carbohydrate metabolism</keyword>
<dbReference type="SFLD" id="SFLDS00003">
    <property type="entry name" value="Haloacid_Dehalogenase"/>
    <property type="match status" value="1"/>
</dbReference>
<dbReference type="GO" id="GO:0006281">
    <property type="term" value="P:DNA repair"/>
    <property type="evidence" value="ECO:0007669"/>
    <property type="project" value="TreeGrafter"/>
</dbReference>
<dbReference type="EMBL" id="CP066167">
    <property type="protein sequence ID" value="QQD16846.1"/>
    <property type="molecule type" value="Genomic_DNA"/>
</dbReference>
<dbReference type="Proteomes" id="UP000596063">
    <property type="component" value="Chromosome"/>
</dbReference>
<sequence length="228" mass="25302">MILKAVLFDLDGTLLDTAADFTTVLNTLLQQHGRPTVDYHRVRQTVSDGARAVVSMGFEQDIESPGFDTLLQSFLDAYAQHLAVGTTLFPGMAEQLTEIENRGMQWGIVTNKPARFTEPLLEALELKQRCATAICPDHVSNRKPHPEPIYLACQQLGVHPRNAIYLGDHRRDIDAGRNAGMPTVACRYGYIHDGDNIEDWGADYILSHAADLTPLMDQLTTLETTTQP</sequence>
<dbReference type="InterPro" id="IPR036412">
    <property type="entry name" value="HAD-like_sf"/>
</dbReference>
<dbReference type="NCBIfam" id="TIGR01509">
    <property type="entry name" value="HAD-SF-IA-v3"/>
    <property type="match status" value="1"/>
</dbReference>
<keyword evidence="6" id="KW-1185">Reference proteome</keyword>
<dbReference type="KEGG" id="snan:I6N98_10660"/>
<dbReference type="AlphaFoldDB" id="A0A7T4QY54"/>
<gene>
    <name evidence="5" type="ORF">I6N98_10660</name>
</gene>
<evidence type="ECO:0000313" key="5">
    <source>
        <dbReference type="EMBL" id="QQD16846.1"/>
    </source>
</evidence>
<dbReference type="InterPro" id="IPR041492">
    <property type="entry name" value="HAD_2"/>
</dbReference>
<dbReference type="SFLD" id="SFLDG01135">
    <property type="entry name" value="C1.5.6:_HAD__Beta-PGM__Phospha"/>
    <property type="match status" value="1"/>
</dbReference>
<dbReference type="InterPro" id="IPR050155">
    <property type="entry name" value="HAD-like_hydrolase_sf"/>
</dbReference>